<feature type="region of interest" description="Disordered" evidence="3">
    <location>
        <begin position="1"/>
        <end position="154"/>
    </location>
</feature>
<dbReference type="Gene3D" id="6.10.140.1040">
    <property type="match status" value="1"/>
</dbReference>
<evidence type="ECO:0000313" key="5">
    <source>
        <dbReference type="EMBL" id="KAG0318690.1"/>
    </source>
</evidence>
<evidence type="ECO:0000313" key="6">
    <source>
        <dbReference type="Proteomes" id="UP000738325"/>
    </source>
</evidence>
<evidence type="ECO:0000256" key="2">
    <source>
        <dbReference type="ARBA" id="ARBA00022490"/>
    </source>
</evidence>
<keyword evidence="2" id="KW-0963">Cytoplasm</keyword>
<dbReference type="InterPro" id="IPR006861">
    <property type="entry name" value="HABP4_PAIRBP1-bd"/>
</dbReference>
<dbReference type="EMBL" id="JAAAIP010000358">
    <property type="protein sequence ID" value="KAG0318690.1"/>
    <property type="molecule type" value="Genomic_DNA"/>
</dbReference>
<sequence length="303" mass="31944">MSSTNIFDLLNDDAQDQEIQIPVVKKEVKPAAAKSAAAPAATKPADNKGPRRDGARDGARGGKPREGDAPRGPRFDRAPRDGAAPRAPRPPRAQRGGRHGGFDRHSGTGIVDSEKKENNRLGEPTESALEGEKDAQVSEATETAAAEPAEPEPVVKTLDDYLAEKAAKAVNISLPEARSANAGADNSQWKNAQVLEVEETGDFIKMRQDSVAKARKGKKEAKVLITDIEVRYTEPAREQSSAPRGGFRGGRGGSDRGARGGSDRAPRGARGGAQAPRRNGPAPRGGAAVNVDDQELFPSLGSK</sequence>
<dbReference type="SMART" id="SM01233">
    <property type="entry name" value="HABP4_PAI-RBP1"/>
    <property type="match status" value="1"/>
</dbReference>
<dbReference type="Pfam" id="PF09598">
    <property type="entry name" value="Stm1_N"/>
    <property type="match status" value="1"/>
</dbReference>
<name>A0A9P6UTB3_9FUNG</name>
<feature type="region of interest" description="Disordered" evidence="3">
    <location>
        <begin position="229"/>
        <end position="303"/>
    </location>
</feature>
<evidence type="ECO:0000256" key="3">
    <source>
        <dbReference type="SAM" id="MobiDB-lite"/>
    </source>
</evidence>
<dbReference type="GO" id="GO:0003723">
    <property type="term" value="F:RNA binding"/>
    <property type="evidence" value="ECO:0007669"/>
    <property type="project" value="InterPro"/>
</dbReference>
<evidence type="ECO:0000259" key="4">
    <source>
        <dbReference type="SMART" id="SM01233"/>
    </source>
</evidence>
<dbReference type="GO" id="GO:0005737">
    <property type="term" value="C:cytoplasm"/>
    <property type="evidence" value="ECO:0007669"/>
    <property type="project" value="UniProtKB-SubCell"/>
</dbReference>
<proteinExistence type="predicted"/>
<accession>A0A9P6UTB3</accession>
<feature type="compositionally biased region" description="Basic and acidic residues" evidence="3">
    <location>
        <begin position="45"/>
        <end position="80"/>
    </location>
</feature>
<dbReference type="PANTHER" id="PTHR12299">
    <property type="entry name" value="HYALURONIC ACID-BINDING PROTEIN 4"/>
    <property type="match status" value="1"/>
</dbReference>
<reference evidence="5" key="1">
    <citation type="journal article" date="2020" name="Fungal Divers.">
        <title>Resolving the Mortierellaceae phylogeny through synthesis of multi-gene phylogenetics and phylogenomics.</title>
        <authorList>
            <person name="Vandepol N."/>
            <person name="Liber J."/>
            <person name="Desiro A."/>
            <person name="Na H."/>
            <person name="Kennedy M."/>
            <person name="Barry K."/>
            <person name="Grigoriev I.V."/>
            <person name="Miller A.N."/>
            <person name="O'Donnell K."/>
            <person name="Stajich J.E."/>
            <person name="Bonito G."/>
        </authorList>
    </citation>
    <scope>NUCLEOTIDE SEQUENCE</scope>
    <source>
        <strain evidence="5">REB-010B</strain>
    </source>
</reference>
<organism evidence="5 6">
    <name type="scientific">Dissophora globulifera</name>
    <dbReference type="NCBI Taxonomy" id="979702"/>
    <lineage>
        <taxon>Eukaryota</taxon>
        <taxon>Fungi</taxon>
        <taxon>Fungi incertae sedis</taxon>
        <taxon>Mucoromycota</taxon>
        <taxon>Mortierellomycotina</taxon>
        <taxon>Mortierellomycetes</taxon>
        <taxon>Mortierellales</taxon>
        <taxon>Mortierellaceae</taxon>
        <taxon>Dissophora</taxon>
    </lineage>
</organism>
<keyword evidence="6" id="KW-1185">Reference proteome</keyword>
<comment type="subcellular location">
    <subcellularLocation>
        <location evidence="1">Cytoplasm</location>
    </subcellularLocation>
</comment>
<feature type="compositionally biased region" description="Low complexity" evidence="3">
    <location>
        <begin position="139"/>
        <end position="148"/>
    </location>
</feature>
<feature type="domain" description="Hyaluronan/mRNA-binding protein" evidence="4">
    <location>
        <begin position="98"/>
        <end position="183"/>
    </location>
</feature>
<dbReference type="InterPro" id="IPR039764">
    <property type="entry name" value="HABP4/SERBP1-like"/>
</dbReference>
<dbReference type="InterPro" id="IPR019084">
    <property type="entry name" value="STM1-like_N"/>
</dbReference>
<dbReference type="OrthoDB" id="5390558at2759"/>
<feature type="compositionally biased region" description="Basic and acidic residues" evidence="3">
    <location>
        <begin position="100"/>
        <end position="120"/>
    </location>
</feature>
<comment type="caution">
    <text evidence="5">The sequence shown here is derived from an EMBL/GenBank/DDBJ whole genome shotgun (WGS) entry which is preliminary data.</text>
</comment>
<protein>
    <recommendedName>
        <fullName evidence="4">Hyaluronan/mRNA-binding protein domain-containing protein</fullName>
    </recommendedName>
</protein>
<gene>
    <name evidence="5" type="ORF">BGZ99_005507</name>
</gene>
<dbReference type="PANTHER" id="PTHR12299:SF17">
    <property type="entry name" value="AT19571P-RELATED"/>
    <property type="match status" value="1"/>
</dbReference>
<evidence type="ECO:0000256" key="1">
    <source>
        <dbReference type="ARBA" id="ARBA00004496"/>
    </source>
</evidence>
<feature type="compositionally biased region" description="Basic and acidic residues" evidence="3">
    <location>
        <begin position="253"/>
        <end position="266"/>
    </location>
</feature>
<feature type="compositionally biased region" description="Low complexity" evidence="3">
    <location>
        <begin position="30"/>
        <end position="44"/>
    </location>
</feature>
<dbReference type="GO" id="GO:0005634">
    <property type="term" value="C:nucleus"/>
    <property type="evidence" value="ECO:0007669"/>
    <property type="project" value="TreeGrafter"/>
</dbReference>
<dbReference type="Proteomes" id="UP000738325">
    <property type="component" value="Unassembled WGS sequence"/>
</dbReference>
<feature type="compositionally biased region" description="Low complexity" evidence="3">
    <location>
        <begin position="272"/>
        <end position="288"/>
    </location>
</feature>
<dbReference type="AlphaFoldDB" id="A0A9P6UTB3"/>